<dbReference type="AlphaFoldDB" id="A0A8C3PTX5"/>
<protein>
    <recommendedName>
        <fullName evidence="5">Transmembrane protein 238</fullName>
    </recommendedName>
</protein>
<keyword evidence="2" id="KW-0472">Membrane</keyword>
<organism evidence="3 4">
    <name type="scientific">Calidris pygmaea</name>
    <name type="common">Spoon-billed sandpiper</name>
    <dbReference type="NCBI Taxonomy" id="425635"/>
    <lineage>
        <taxon>Eukaryota</taxon>
        <taxon>Metazoa</taxon>
        <taxon>Chordata</taxon>
        <taxon>Craniata</taxon>
        <taxon>Vertebrata</taxon>
        <taxon>Euteleostomi</taxon>
        <taxon>Archelosauria</taxon>
        <taxon>Archosauria</taxon>
        <taxon>Dinosauria</taxon>
        <taxon>Saurischia</taxon>
        <taxon>Theropoda</taxon>
        <taxon>Coelurosauria</taxon>
        <taxon>Aves</taxon>
        <taxon>Neognathae</taxon>
        <taxon>Neoaves</taxon>
        <taxon>Charadriiformes</taxon>
        <taxon>Scolopacidae</taxon>
        <taxon>Calidris</taxon>
    </lineage>
</organism>
<dbReference type="PANTHER" id="PTHR28613">
    <property type="entry name" value="SI:CH211-232M10.4-RELATED"/>
    <property type="match status" value="1"/>
</dbReference>
<evidence type="ECO:0000313" key="3">
    <source>
        <dbReference type="Ensembl" id="ENSCPGP00000026935.1"/>
    </source>
</evidence>
<feature type="transmembrane region" description="Helical" evidence="2">
    <location>
        <begin position="182"/>
        <end position="203"/>
    </location>
</feature>
<reference evidence="3" key="1">
    <citation type="submission" date="2025-08" db="UniProtKB">
        <authorList>
            <consortium name="Ensembl"/>
        </authorList>
    </citation>
    <scope>IDENTIFICATION</scope>
</reference>
<keyword evidence="4" id="KW-1185">Reference proteome</keyword>
<feature type="region of interest" description="Disordered" evidence="1">
    <location>
        <begin position="118"/>
        <end position="138"/>
    </location>
</feature>
<name>A0A8C3PTX5_9CHAR</name>
<accession>A0A8C3PTX5</accession>
<feature type="region of interest" description="Disordered" evidence="1">
    <location>
        <begin position="256"/>
        <end position="278"/>
    </location>
</feature>
<feature type="transmembrane region" description="Helical" evidence="2">
    <location>
        <begin position="153"/>
        <end position="175"/>
    </location>
</feature>
<dbReference type="InterPro" id="IPR029365">
    <property type="entry name" value="TMEM238"/>
</dbReference>
<feature type="compositionally biased region" description="Gly residues" evidence="1">
    <location>
        <begin position="40"/>
        <end position="49"/>
    </location>
</feature>
<dbReference type="Ensembl" id="ENSCPGT00000029409.1">
    <property type="protein sequence ID" value="ENSCPGP00000026935.1"/>
    <property type="gene ID" value="ENSCPGG00000018550.1"/>
</dbReference>
<feature type="region of interest" description="Disordered" evidence="1">
    <location>
        <begin position="40"/>
        <end position="67"/>
    </location>
</feature>
<evidence type="ECO:0000256" key="2">
    <source>
        <dbReference type="SAM" id="Phobius"/>
    </source>
</evidence>
<dbReference type="Pfam" id="PF15125">
    <property type="entry name" value="TMEM238"/>
    <property type="match status" value="1"/>
</dbReference>
<feature type="region of interest" description="Disordered" evidence="1">
    <location>
        <begin position="1"/>
        <end position="24"/>
    </location>
</feature>
<sequence length="278" mass="28823">MPRLQNAGSHHRPLFSSCSSLTKGRSTSCVSRLDEAEAGGGCLSGGAAGGERPAVGTGPRRKGAAKEKRGAVAALMAAAFPPSTSAAAGAWPRAQVRAAGRGPDVALRCRPALRPRPAFPSGAGGPRRRRRRCFPPTPRPAMAAPGGLGRCVAAFWLALAFDALGLAVLLAGVFADVFFSDLLIYAGGIGIFLSLIWWVFWYAGNLEVPPEELRDDVGLALPKGGGDSLLRGLVHGLSLRLSSAFAPASRSRAAASADLELQRPRGPRGRPADSGRIC</sequence>
<reference evidence="3" key="2">
    <citation type="submission" date="2025-09" db="UniProtKB">
        <authorList>
            <consortium name="Ensembl"/>
        </authorList>
    </citation>
    <scope>IDENTIFICATION</scope>
</reference>
<keyword evidence="2" id="KW-0812">Transmembrane</keyword>
<evidence type="ECO:0000256" key="1">
    <source>
        <dbReference type="SAM" id="MobiDB-lite"/>
    </source>
</evidence>
<dbReference type="PANTHER" id="PTHR28613:SF9">
    <property type="entry name" value="TRANSMEMBRANE PROTEIN 238"/>
    <property type="match status" value="1"/>
</dbReference>
<keyword evidence="2" id="KW-1133">Transmembrane helix</keyword>
<evidence type="ECO:0000313" key="4">
    <source>
        <dbReference type="Proteomes" id="UP000694419"/>
    </source>
</evidence>
<proteinExistence type="predicted"/>
<evidence type="ECO:0008006" key="5">
    <source>
        <dbReference type="Google" id="ProtNLM"/>
    </source>
</evidence>
<dbReference type="Proteomes" id="UP000694419">
    <property type="component" value="Unplaced"/>
</dbReference>